<feature type="domain" description="DUF287" evidence="1">
    <location>
        <begin position="67"/>
        <end position="118"/>
    </location>
</feature>
<dbReference type="OrthoDB" id="1030862at2759"/>
<dbReference type="Proteomes" id="UP000504610">
    <property type="component" value="Chromosome 2"/>
</dbReference>
<proteinExistence type="predicted"/>
<evidence type="ECO:0000313" key="2">
    <source>
        <dbReference type="Proteomes" id="UP000504610"/>
    </source>
</evidence>
<gene>
    <name evidence="3" type="primary">LOC108834624</name>
</gene>
<dbReference type="AlphaFoldDB" id="A0A6J0LUC0"/>
<organism evidence="2 3">
    <name type="scientific">Raphanus sativus</name>
    <name type="common">Radish</name>
    <name type="synonym">Raphanus raphanistrum var. sativus</name>
    <dbReference type="NCBI Taxonomy" id="3726"/>
    <lineage>
        <taxon>Eukaryota</taxon>
        <taxon>Viridiplantae</taxon>
        <taxon>Streptophyta</taxon>
        <taxon>Embryophyta</taxon>
        <taxon>Tracheophyta</taxon>
        <taxon>Spermatophyta</taxon>
        <taxon>Magnoliopsida</taxon>
        <taxon>eudicotyledons</taxon>
        <taxon>Gunneridae</taxon>
        <taxon>Pentapetalae</taxon>
        <taxon>rosids</taxon>
        <taxon>malvids</taxon>
        <taxon>Brassicales</taxon>
        <taxon>Brassicaceae</taxon>
        <taxon>Brassiceae</taxon>
        <taxon>Raphanus</taxon>
    </lineage>
</organism>
<dbReference type="Pfam" id="PF03384">
    <property type="entry name" value="DUF287"/>
    <property type="match status" value="1"/>
</dbReference>
<dbReference type="GeneID" id="108834624"/>
<accession>A0A6J0LUC0</accession>
<sequence length="204" mass="22574">MAASMILCSTRLLAFEAIPKLGVAFRQPVDGASPNCPRMCKTSFKRNGSTRVSLAVIKKELGNTTVIDSIIPTRTPQEERLLDEILEDEDDIDVSDIAVDSWEKCLDAGEEIFFKDMFNEDVSGRAKQPEPIEDAAGDEVQICEQSVQLGDVMKLVKRKMKLLRTVDKKVDQLDGRLAPLEEFVKEAQGKAKVDEAESQGKGKS</sequence>
<evidence type="ECO:0000313" key="3">
    <source>
        <dbReference type="RefSeq" id="XP_018463453.1"/>
    </source>
</evidence>
<keyword evidence="2" id="KW-1185">Reference proteome</keyword>
<evidence type="ECO:0000259" key="1">
    <source>
        <dbReference type="Pfam" id="PF03384"/>
    </source>
</evidence>
<protein>
    <submittedName>
        <fullName evidence="3">Uncharacterized protein At3g43530-like</fullName>
    </submittedName>
</protein>
<reference evidence="3" key="2">
    <citation type="submission" date="2025-08" db="UniProtKB">
        <authorList>
            <consortium name="RefSeq"/>
        </authorList>
    </citation>
    <scope>IDENTIFICATION</scope>
    <source>
        <tissue evidence="3">Leaf</tissue>
    </source>
</reference>
<name>A0A6J0LUC0_RAPSA</name>
<reference evidence="2" key="1">
    <citation type="journal article" date="2019" name="Database">
        <title>The radish genome database (RadishGD): an integrated information resource for radish genomics.</title>
        <authorList>
            <person name="Yu H.J."/>
            <person name="Baek S."/>
            <person name="Lee Y.J."/>
            <person name="Cho A."/>
            <person name="Mun J.H."/>
        </authorList>
    </citation>
    <scope>NUCLEOTIDE SEQUENCE [LARGE SCALE GENOMIC DNA]</scope>
    <source>
        <strain evidence="2">cv. WK10039</strain>
    </source>
</reference>
<dbReference type="InterPro" id="IPR005048">
    <property type="entry name" value="DUF287"/>
</dbReference>
<dbReference type="RefSeq" id="XP_018463453.1">
    <property type="nucleotide sequence ID" value="XM_018607951.2"/>
</dbReference>
<dbReference type="KEGG" id="rsz:108834624"/>